<sequence>MDEKEVRSLFENQDNPNSNRDISRSNLHADCVNCFGLCCVALPFAASADFAINKDSGKPCPNLQSDFRCGIHNNLRQQGFKGCTVFDCFGAGQKVSKVTFDGSDWREGPETAKKMFDVFPIMQQLHEMLWYLTEALTLKATRTIHKELGFMLDETERLTQLSPNSLMELDVPSHRAQVNALLLRTSELVRTVSHRQHKGAKNGKKVDRSRANLMGANLRGADFKGANLRGAYLIAADLRDADLRAADLIGADFRDADLRGADLTGSIFLTQVQINSAKGDSRTKLPHLLSRPAHWSDVE</sequence>
<dbReference type="PANTHER" id="PTHR14136">
    <property type="entry name" value="BTB_POZ DOMAIN-CONTAINING PROTEIN KCTD9"/>
    <property type="match status" value="1"/>
</dbReference>
<dbReference type="SUPFAM" id="SSF141571">
    <property type="entry name" value="Pentapeptide repeat-like"/>
    <property type="match status" value="1"/>
</dbReference>
<dbReference type="OrthoDB" id="154708at2"/>
<dbReference type="Pfam" id="PF00805">
    <property type="entry name" value="Pentapeptide"/>
    <property type="match status" value="1"/>
</dbReference>
<feature type="region of interest" description="Disordered" evidence="1">
    <location>
        <begin position="1"/>
        <end position="21"/>
    </location>
</feature>
<dbReference type="AlphaFoldDB" id="A0A5B8Z484"/>
<dbReference type="Gene3D" id="2.160.20.80">
    <property type="entry name" value="E3 ubiquitin-protein ligase SopA"/>
    <property type="match status" value="1"/>
</dbReference>
<name>A0A5B8Z484_CYTDA</name>
<accession>A0A5B8Z484</accession>
<dbReference type="PANTHER" id="PTHR14136:SF37">
    <property type="entry name" value="PENTAPEPTIDE REPEAT-CONTAINING PROTEIN"/>
    <property type="match status" value="1"/>
</dbReference>
<dbReference type="STRING" id="1742359.GCA_001439625_01141"/>
<evidence type="ECO:0000256" key="1">
    <source>
        <dbReference type="SAM" id="MobiDB-lite"/>
    </source>
</evidence>
<dbReference type="KEGG" id="bda:FSZ17_01755"/>
<dbReference type="Proteomes" id="UP000321555">
    <property type="component" value="Chromosome"/>
</dbReference>
<evidence type="ECO:0000313" key="3">
    <source>
        <dbReference type="Proteomes" id="UP000321555"/>
    </source>
</evidence>
<protein>
    <submittedName>
        <fullName evidence="2">Pentapeptide repeat-containing protein</fullName>
    </submittedName>
</protein>
<evidence type="ECO:0000313" key="2">
    <source>
        <dbReference type="EMBL" id="QED46126.1"/>
    </source>
</evidence>
<feature type="compositionally biased region" description="Polar residues" evidence="1">
    <location>
        <begin position="10"/>
        <end position="21"/>
    </location>
</feature>
<reference evidence="3" key="1">
    <citation type="submission" date="2019-08" db="EMBL/GenBank/DDBJ databases">
        <authorList>
            <person name="Zheng X."/>
        </authorList>
    </citation>
    <scope>NUCLEOTIDE SEQUENCE [LARGE SCALE GENOMIC DNA]</scope>
    <source>
        <strain evidence="3">FJAT-25496</strain>
    </source>
</reference>
<keyword evidence="3" id="KW-1185">Reference proteome</keyword>
<organism evidence="2 3">
    <name type="scientific">Cytobacillus dafuensis</name>
    <name type="common">Bacillus dafuensis</name>
    <dbReference type="NCBI Taxonomy" id="1742359"/>
    <lineage>
        <taxon>Bacteria</taxon>
        <taxon>Bacillati</taxon>
        <taxon>Bacillota</taxon>
        <taxon>Bacilli</taxon>
        <taxon>Bacillales</taxon>
        <taxon>Bacillaceae</taxon>
        <taxon>Cytobacillus</taxon>
    </lineage>
</organism>
<gene>
    <name evidence="2" type="ORF">FSZ17_01755</name>
</gene>
<dbReference type="InterPro" id="IPR001646">
    <property type="entry name" value="5peptide_repeat"/>
</dbReference>
<dbReference type="EMBL" id="CP042593">
    <property type="protein sequence ID" value="QED46126.1"/>
    <property type="molecule type" value="Genomic_DNA"/>
</dbReference>
<dbReference type="InterPro" id="IPR051082">
    <property type="entry name" value="Pentapeptide-BTB/POZ_domain"/>
</dbReference>
<proteinExistence type="predicted"/>